<dbReference type="InterPro" id="IPR039420">
    <property type="entry name" value="WalR-like"/>
</dbReference>
<dbReference type="PANTHER" id="PTHR43214">
    <property type="entry name" value="TWO-COMPONENT RESPONSE REGULATOR"/>
    <property type="match status" value="1"/>
</dbReference>
<evidence type="ECO:0000259" key="3">
    <source>
        <dbReference type="PROSITE" id="PS50043"/>
    </source>
</evidence>
<dbReference type="InterPro" id="IPR000792">
    <property type="entry name" value="Tscrpt_reg_LuxR_C"/>
</dbReference>
<dbReference type="RefSeq" id="WP_191195566.1">
    <property type="nucleotide sequence ID" value="NZ_JACXYZ010000002.1"/>
</dbReference>
<dbReference type="PANTHER" id="PTHR43214:SF44">
    <property type="entry name" value="TWO-COMPONENT RESPONSE REGULATOR"/>
    <property type="match status" value="1"/>
</dbReference>
<keyword evidence="1" id="KW-0238">DNA-binding</keyword>
<dbReference type="Proteomes" id="UP000618818">
    <property type="component" value="Unassembled WGS sequence"/>
</dbReference>
<evidence type="ECO:0000313" key="5">
    <source>
        <dbReference type="EMBL" id="MBD3925680.1"/>
    </source>
</evidence>
<sequence>MARVLLYATGQLFGEAVGACLRREELVDGVVVVHDALAVAGTARGSEVDIVLYDITAGGALTAVRALTDQLVEVPVVALTASPNADDVIAYVDSGLVAWVPRDSTLDELVGVLAMALRGETSCDSKVTRSLVDELRRRRESSGVVEAVELLTRREAETVRLLEQGYTNKEIATELHLSVATVKHHVHAVLSKLELTRRAQVGELVRKKPWLLRSA</sequence>
<dbReference type="EMBL" id="JACXYZ010000002">
    <property type="protein sequence ID" value="MBD3925680.1"/>
    <property type="molecule type" value="Genomic_DNA"/>
</dbReference>
<dbReference type="InterPro" id="IPR016032">
    <property type="entry name" value="Sig_transdc_resp-reg_C-effctor"/>
</dbReference>
<reference evidence="5 6" key="1">
    <citation type="submission" date="2020-09" db="EMBL/GenBank/DDBJ databases">
        <title>novel species in genus Nocardioides.</title>
        <authorList>
            <person name="Zhang G."/>
        </authorList>
    </citation>
    <scope>NUCLEOTIDE SEQUENCE [LARGE SCALE GENOMIC DNA]</scope>
    <source>
        <strain evidence="5 6">KCTC 39551</strain>
    </source>
</reference>
<organism evidence="5 6">
    <name type="scientific">Nocardioides cavernae</name>
    <dbReference type="NCBI Taxonomy" id="1921566"/>
    <lineage>
        <taxon>Bacteria</taxon>
        <taxon>Bacillati</taxon>
        <taxon>Actinomycetota</taxon>
        <taxon>Actinomycetes</taxon>
        <taxon>Propionibacteriales</taxon>
        <taxon>Nocardioidaceae</taxon>
        <taxon>Nocardioides</taxon>
    </lineage>
</organism>
<dbReference type="InterPro" id="IPR001789">
    <property type="entry name" value="Sig_transdc_resp-reg_receiver"/>
</dbReference>
<dbReference type="PROSITE" id="PS00622">
    <property type="entry name" value="HTH_LUXR_1"/>
    <property type="match status" value="1"/>
</dbReference>
<dbReference type="PROSITE" id="PS50110">
    <property type="entry name" value="RESPONSE_REGULATORY"/>
    <property type="match status" value="1"/>
</dbReference>
<feature type="modified residue" description="4-aspartylphosphate" evidence="2">
    <location>
        <position position="54"/>
    </location>
</feature>
<name>A0ABR8NEU1_9ACTN</name>
<keyword evidence="2" id="KW-0597">Phosphoprotein</keyword>
<evidence type="ECO:0000256" key="2">
    <source>
        <dbReference type="PROSITE-ProRule" id="PRU00169"/>
    </source>
</evidence>
<dbReference type="Pfam" id="PF00196">
    <property type="entry name" value="GerE"/>
    <property type="match status" value="1"/>
</dbReference>
<comment type="caution">
    <text evidence="5">The sequence shown here is derived from an EMBL/GenBank/DDBJ whole genome shotgun (WGS) entry which is preliminary data.</text>
</comment>
<accession>A0ABR8NEU1</accession>
<dbReference type="SUPFAM" id="SSF52172">
    <property type="entry name" value="CheY-like"/>
    <property type="match status" value="1"/>
</dbReference>
<dbReference type="PROSITE" id="PS50043">
    <property type="entry name" value="HTH_LUXR_2"/>
    <property type="match status" value="1"/>
</dbReference>
<feature type="domain" description="HTH luxR-type" evidence="3">
    <location>
        <begin position="144"/>
        <end position="209"/>
    </location>
</feature>
<gene>
    <name evidence="5" type="ORF">IEZ26_13690</name>
</gene>
<keyword evidence="6" id="KW-1185">Reference proteome</keyword>
<dbReference type="CDD" id="cd06170">
    <property type="entry name" value="LuxR_C_like"/>
    <property type="match status" value="1"/>
</dbReference>
<evidence type="ECO:0000256" key="1">
    <source>
        <dbReference type="ARBA" id="ARBA00023125"/>
    </source>
</evidence>
<feature type="domain" description="Response regulatory" evidence="4">
    <location>
        <begin position="3"/>
        <end position="117"/>
    </location>
</feature>
<evidence type="ECO:0000259" key="4">
    <source>
        <dbReference type="PROSITE" id="PS50110"/>
    </source>
</evidence>
<dbReference type="InterPro" id="IPR011006">
    <property type="entry name" value="CheY-like_superfamily"/>
</dbReference>
<evidence type="ECO:0000313" key="6">
    <source>
        <dbReference type="Proteomes" id="UP000618818"/>
    </source>
</evidence>
<dbReference type="SMART" id="SM00421">
    <property type="entry name" value="HTH_LUXR"/>
    <property type="match status" value="1"/>
</dbReference>
<protein>
    <submittedName>
        <fullName evidence="5">Response regulator transcription factor</fullName>
    </submittedName>
</protein>
<proteinExistence type="predicted"/>
<dbReference type="SUPFAM" id="SSF46894">
    <property type="entry name" value="C-terminal effector domain of the bipartite response regulators"/>
    <property type="match status" value="1"/>
</dbReference>
<dbReference type="PRINTS" id="PR00038">
    <property type="entry name" value="HTHLUXR"/>
</dbReference>
<dbReference type="Gene3D" id="3.40.50.2300">
    <property type="match status" value="1"/>
</dbReference>